<comment type="caution">
    <text evidence="2">The sequence shown here is derived from an EMBL/GenBank/DDBJ whole genome shotgun (WGS) entry which is preliminary data.</text>
</comment>
<evidence type="ECO:0000313" key="3">
    <source>
        <dbReference type="Proteomes" id="UP000467841"/>
    </source>
</evidence>
<evidence type="ECO:0000313" key="2">
    <source>
        <dbReference type="EMBL" id="CAA7031918.1"/>
    </source>
</evidence>
<sequence>MEEKDDDSDENKKSVWWFLNKSLQLHNAPVIDSLCMELGPRCPIDADIGKWVAKAVDLLVHKLNFKLLWSAEPTRLPKSLYSCQTLVDLTLSHQILVDVPLSACLPSLRELDLDCVVYKNEDSLVRLFSSCPVLEILNVTRANDDNVKKFTVKVPSLWDLWYSNSLSGEDDGYLVVDAPAMTTLHIFDVSGDSCSIEDMPFLEDANIDIESYPDDKFLTSLSSVLAIRLFLSDTMVMRCGNINLSRLVKLRICPSRPDWLTPLVHLLGNAPQLKEFLVDSQYTYEPEDLSFSWNQPSPVPKCLPSELEILEWRDYGDRVEEKEFLTYILANSKRLKTVTISLRSTIDLEEQKLIMEELKDIPRVSTASHLLFNW</sequence>
<dbReference type="OrthoDB" id="1049391at2759"/>
<name>A0A6D2IVT4_9BRAS</name>
<dbReference type="SMART" id="SM00579">
    <property type="entry name" value="FBD"/>
    <property type="match status" value="1"/>
</dbReference>
<proteinExistence type="predicted"/>
<accession>A0A6D2IVT4</accession>
<dbReference type="InterPro" id="IPR055411">
    <property type="entry name" value="LRR_FXL15/At3g58940/PEG3-like"/>
</dbReference>
<dbReference type="InterPro" id="IPR050232">
    <property type="entry name" value="FBL13/AtMIF1-like"/>
</dbReference>
<protein>
    <recommendedName>
        <fullName evidence="1">FBD domain-containing protein</fullName>
    </recommendedName>
</protein>
<dbReference type="Proteomes" id="UP000467841">
    <property type="component" value="Unassembled WGS sequence"/>
</dbReference>
<organism evidence="2 3">
    <name type="scientific">Microthlaspi erraticum</name>
    <dbReference type="NCBI Taxonomy" id="1685480"/>
    <lineage>
        <taxon>Eukaryota</taxon>
        <taxon>Viridiplantae</taxon>
        <taxon>Streptophyta</taxon>
        <taxon>Embryophyta</taxon>
        <taxon>Tracheophyta</taxon>
        <taxon>Spermatophyta</taxon>
        <taxon>Magnoliopsida</taxon>
        <taxon>eudicotyledons</taxon>
        <taxon>Gunneridae</taxon>
        <taxon>Pentapetalae</taxon>
        <taxon>rosids</taxon>
        <taxon>malvids</taxon>
        <taxon>Brassicales</taxon>
        <taxon>Brassicaceae</taxon>
        <taxon>Coluteocarpeae</taxon>
        <taxon>Microthlaspi</taxon>
    </lineage>
</organism>
<dbReference type="Gene3D" id="3.80.10.10">
    <property type="entry name" value="Ribonuclease Inhibitor"/>
    <property type="match status" value="1"/>
</dbReference>
<keyword evidence="3" id="KW-1185">Reference proteome</keyword>
<feature type="domain" description="FBD" evidence="1">
    <location>
        <begin position="301"/>
        <end position="373"/>
    </location>
</feature>
<dbReference type="PANTHER" id="PTHR31900">
    <property type="entry name" value="F-BOX/RNI SUPERFAMILY PROTEIN-RELATED"/>
    <property type="match status" value="1"/>
</dbReference>
<dbReference type="EMBL" id="CACVBM020001113">
    <property type="protein sequence ID" value="CAA7031918.1"/>
    <property type="molecule type" value="Genomic_DNA"/>
</dbReference>
<dbReference type="PANTHER" id="PTHR31900:SF34">
    <property type="entry name" value="EMB|CAB62440.1-RELATED"/>
    <property type="match status" value="1"/>
</dbReference>
<reference evidence="2" key="1">
    <citation type="submission" date="2020-01" db="EMBL/GenBank/DDBJ databases">
        <authorList>
            <person name="Mishra B."/>
        </authorList>
    </citation>
    <scope>NUCLEOTIDE SEQUENCE [LARGE SCALE GENOMIC DNA]</scope>
</reference>
<dbReference type="InterPro" id="IPR032675">
    <property type="entry name" value="LRR_dom_sf"/>
</dbReference>
<dbReference type="Pfam" id="PF08387">
    <property type="entry name" value="FBD"/>
    <property type="match status" value="1"/>
</dbReference>
<dbReference type="InterPro" id="IPR006566">
    <property type="entry name" value="FBD"/>
</dbReference>
<dbReference type="Pfam" id="PF24758">
    <property type="entry name" value="LRR_At5g56370"/>
    <property type="match status" value="1"/>
</dbReference>
<evidence type="ECO:0000259" key="1">
    <source>
        <dbReference type="SMART" id="SM00579"/>
    </source>
</evidence>
<dbReference type="AlphaFoldDB" id="A0A6D2IVT4"/>
<gene>
    <name evidence="2" type="ORF">MERR_LOCUS19153</name>
</gene>
<dbReference type="SUPFAM" id="SSF52047">
    <property type="entry name" value="RNI-like"/>
    <property type="match status" value="1"/>
</dbReference>